<keyword evidence="4" id="KW-1185">Reference proteome</keyword>
<evidence type="ECO:0000313" key="4">
    <source>
        <dbReference type="Proteomes" id="UP000003980"/>
    </source>
</evidence>
<accession>H2C190</accession>
<protein>
    <submittedName>
        <fullName evidence="3">Putative unusual protein kinase</fullName>
    </submittedName>
</protein>
<organism evidence="3 4">
    <name type="scientific">Metallosphaera yellowstonensis MK1</name>
    <dbReference type="NCBI Taxonomy" id="671065"/>
    <lineage>
        <taxon>Archaea</taxon>
        <taxon>Thermoproteota</taxon>
        <taxon>Thermoprotei</taxon>
        <taxon>Sulfolobales</taxon>
        <taxon>Sulfolobaceae</taxon>
        <taxon>Metallosphaera</taxon>
    </lineage>
</organism>
<dbReference type="Proteomes" id="UP000003980">
    <property type="component" value="Unassembled WGS sequence"/>
</dbReference>
<dbReference type="InterPro" id="IPR011009">
    <property type="entry name" value="Kinase-like_dom_sf"/>
</dbReference>
<dbReference type="OrthoDB" id="8087at2157"/>
<dbReference type="EMBL" id="JH597761">
    <property type="protein sequence ID" value="EHP70011.1"/>
    <property type="molecule type" value="Genomic_DNA"/>
</dbReference>
<keyword evidence="3" id="KW-0808">Transferase</keyword>
<dbReference type="AlphaFoldDB" id="H2C190"/>
<name>H2C190_9CREN</name>
<reference evidence="3 4" key="1">
    <citation type="submission" date="2012-01" db="EMBL/GenBank/DDBJ databases">
        <title>Improved High-Quality Draft sequence of Metallosphaera yellowstonensis MK1.</title>
        <authorList>
            <consortium name="US DOE Joint Genome Institute"/>
            <person name="Lucas S."/>
            <person name="Han J."/>
            <person name="Cheng J.-F."/>
            <person name="Goodwin L."/>
            <person name="Pitluck S."/>
            <person name="Peters L."/>
            <person name="Teshima H."/>
            <person name="Detter J.C."/>
            <person name="Han C."/>
            <person name="Tapia R."/>
            <person name="Land M."/>
            <person name="Hauser L."/>
            <person name="Kyrpides N."/>
            <person name="Kozubal M."/>
            <person name="Macur R.E."/>
            <person name="Jay Z."/>
            <person name="Inskeep W."/>
            <person name="Woyke T."/>
        </authorList>
    </citation>
    <scope>NUCLEOTIDE SEQUENCE [LARGE SCALE GENOMIC DNA]</scope>
    <source>
        <strain evidence="3 4">MK1</strain>
    </source>
</reference>
<gene>
    <name evidence="3" type="ORF">MetMK1DRAFT_00005130</name>
</gene>
<dbReference type="CDD" id="cd05121">
    <property type="entry name" value="ABC1_ADCK3-like"/>
    <property type="match status" value="1"/>
</dbReference>
<dbReference type="STRING" id="671065.MetMK1DRAFT_00005130"/>
<proteinExistence type="inferred from homology"/>
<dbReference type="Pfam" id="PF03109">
    <property type="entry name" value="ABC1"/>
    <property type="match status" value="1"/>
</dbReference>
<dbReference type="eggNOG" id="arCOG01189">
    <property type="taxonomic scope" value="Archaea"/>
</dbReference>
<keyword evidence="3" id="KW-0418">Kinase</keyword>
<dbReference type="InterPro" id="IPR050154">
    <property type="entry name" value="UbiB_kinase"/>
</dbReference>
<dbReference type="PANTHER" id="PTHR10566:SF113">
    <property type="entry name" value="PROTEIN ACTIVITY OF BC1 COMPLEX KINASE 7, CHLOROPLASTIC"/>
    <property type="match status" value="1"/>
</dbReference>
<dbReference type="RefSeq" id="WP_009070345.1">
    <property type="nucleotide sequence ID" value="NZ_JH597761.1"/>
</dbReference>
<evidence type="ECO:0000313" key="3">
    <source>
        <dbReference type="EMBL" id="EHP70011.1"/>
    </source>
</evidence>
<dbReference type="GO" id="GO:0016301">
    <property type="term" value="F:kinase activity"/>
    <property type="evidence" value="ECO:0007669"/>
    <property type="project" value="UniProtKB-KW"/>
</dbReference>
<dbReference type="HOGENOM" id="CLU_006533_0_3_2"/>
<sequence>MARITRGFTILRKITPRLLKYREFRRKILRGESVNREEMREEAKKFVDSLIELGPTFIKLGQVLSVRADVLPEEYMKELQRLQDEVTPAPFSQVREVIFSEVGDLVQEVEEIPIAAASLGQVHLGKLKDGTPVAIKVNRPRVEEILKEDISLIRTFLPLTRLFLDSSLVETLKMIFRQFSSRIFEELNYEKEAFYTEKIRETLEGFRVRIPRTVKATRRVLVMEYVPGMKVTSQEAKSVVDPKNLAWRVFKVFVYPVLKGQYFHADPHPGNISVDEEGNLILYDFGMVGTIDRETRLKLIRMYLTISRGDPVMLVNVLEQLGAIQPFADRMVLAKGFELMIKEIKGVPVDQLELEDFNRMASEAFFKFPLRLPEKLALYFRMSAVLEGVCRMIDPEFDFLPNLVRLVEEEGLMREAIRDEIMDYVNVFTGSLKERMLKRPELPRNRLAGKKWVGVPVVVASIPLYFVEGEFLSLLVALLGITITLSLP</sequence>
<comment type="similarity">
    <text evidence="1">Belongs to the protein kinase superfamily. ADCK protein kinase family.</text>
</comment>
<evidence type="ECO:0000256" key="1">
    <source>
        <dbReference type="ARBA" id="ARBA00009670"/>
    </source>
</evidence>
<dbReference type="PANTHER" id="PTHR10566">
    <property type="entry name" value="CHAPERONE-ACTIVITY OF BC1 COMPLEX CABC1 -RELATED"/>
    <property type="match status" value="1"/>
</dbReference>
<dbReference type="SUPFAM" id="SSF56112">
    <property type="entry name" value="Protein kinase-like (PK-like)"/>
    <property type="match status" value="1"/>
</dbReference>
<evidence type="ECO:0000259" key="2">
    <source>
        <dbReference type="Pfam" id="PF03109"/>
    </source>
</evidence>
<dbReference type="InterPro" id="IPR004147">
    <property type="entry name" value="ABC1_dom"/>
</dbReference>
<feature type="domain" description="ABC1 atypical kinase-like" evidence="2">
    <location>
        <begin position="81"/>
        <end position="311"/>
    </location>
</feature>